<name>C0FPC0_9FIRM</name>
<dbReference type="AlphaFoldDB" id="C0FPC0"/>
<protein>
    <submittedName>
        <fullName evidence="1">Uncharacterized protein</fullName>
    </submittedName>
</protein>
<evidence type="ECO:0000313" key="2">
    <source>
        <dbReference type="Proteomes" id="UP000003561"/>
    </source>
</evidence>
<dbReference type="EMBL" id="ACFY01000026">
    <property type="protein sequence ID" value="EEG95555.1"/>
    <property type="molecule type" value="Genomic_DNA"/>
</dbReference>
<sequence>MGGDSEIIRGYRSPGSKTLAVLLCKKMDFMIVSVMLLIRK</sequence>
<evidence type="ECO:0000313" key="1">
    <source>
        <dbReference type="EMBL" id="EEG95555.1"/>
    </source>
</evidence>
<gene>
    <name evidence="1" type="ORF">ROSEINA2194_00572</name>
</gene>
<organism evidence="1 2">
    <name type="scientific">Roseburia inulinivorans DSM 16841</name>
    <dbReference type="NCBI Taxonomy" id="622312"/>
    <lineage>
        <taxon>Bacteria</taxon>
        <taxon>Bacillati</taxon>
        <taxon>Bacillota</taxon>
        <taxon>Clostridia</taxon>
        <taxon>Lachnospirales</taxon>
        <taxon>Lachnospiraceae</taxon>
        <taxon>Roseburia</taxon>
    </lineage>
</organism>
<reference evidence="1 2" key="2">
    <citation type="submission" date="2009-03" db="EMBL/GenBank/DDBJ databases">
        <title>Draft genome sequence of Roseburia inulinivorans (DSM 16841).</title>
        <authorList>
            <person name="Sudarsanam P."/>
            <person name="Ley R."/>
            <person name="Guruge J."/>
            <person name="Turnbaugh P.J."/>
            <person name="Mahowald M."/>
            <person name="Liep D."/>
            <person name="Gordon J."/>
        </authorList>
    </citation>
    <scope>NUCLEOTIDE SEQUENCE [LARGE SCALE GENOMIC DNA]</scope>
    <source>
        <strain evidence="1 2">DSM 16841</strain>
    </source>
</reference>
<dbReference type="Proteomes" id="UP000003561">
    <property type="component" value="Unassembled WGS sequence"/>
</dbReference>
<comment type="caution">
    <text evidence="1">The sequence shown here is derived from an EMBL/GenBank/DDBJ whole genome shotgun (WGS) entry which is preliminary data.</text>
</comment>
<proteinExistence type="predicted"/>
<accession>C0FPC0</accession>
<reference evidence="1 2" key="1">
    <citation type="submission" date="2009-02" db="EMBL/GenBank/DDBJ databases">
        <authorList>
            <person name="Fulton L."/>
            <person name="Clifton S."/>
            <person name="Fulton B."/>
            <person name="Xu J."/>
            <person name="Minx P."/>
            <person name="Pepin K.H."/>
            <person name="Johnson M."/>
            <person name="Bhonagiri V."/>
            <person name="Nash W.E."/>
            <person name="Mardis E.R."/>
            <person name="Wilson R.K."/>
        </authorList>
    </citation>
    <scope>NUCLEOTIDE SEQUENCE [LARGE SCALE GENOMIC DNA]</scope>
    <source>
        <strain evidence="1 2">DSM 16841</strain>
    </source>
</reference>